<keyword evidence="1" id="KW-0812">Transmembrane</keyword>
<evidence type="ECO:0000259" key="2">
    <source>
        <dbReference type="Pfam" id="PF07811"/>
    </source>
</evidence>
<dbReference type="AlphaFoldDB" id="A0A6M1LNU9"/>
<name>A0A6M1LNU9_9PROT</name>
<dbReference type="InterPro" id="IPR012495">
    <property type="entry name" value="TadE-like_dom"/>
</dbReference>
<feature type="transmembrane region" description="Helical" evidence="1">
    <location>
        <begin position="15"/>
        <end position="35"/>
    </location>
</feature>
<dbReference type="EMBL" id="JAAIKB010000007">
    <property type="protein sequence ID" value="NGM22068.1"/>
    <property type="molecule type" value="Genomic_DNA"/>
</dbReference>
<dbReference type="Proteomes" id="UP000475385">
    <property type="component" value="Unassembled WGS sequence"/>
</dbReference>
<feature type="domain" description="TadE-like" evidence="2">
    <location>
        <begin position="9"/>
        <end position="50"/>
    </location>
</feature>
<evidence type="ECO:0000313" key="3">
    <source>
        <dbReference type="EMBL" id="NGM22068.1"/>
    </source>
</evidence>
<reference evidence="3 4" key="1">
    <citation type="submission" date="2020-03" db="EMBL/GenBank/DDBJ databases">
        <title>Roseomonas stagni sp. nov., isolated from pond water in Japan.</title>
        <authorList>
            <person name="Furuhata K."/>
            <person name="Miyamoto H."/>
            <person name="Goto K."/>
        </authorList>
    </citation>
    <scope>NUCLEOTIDE SEQUENCE [LARGE SCALE GENOMIC DNA]</scope>
    <source>
        <strain evidence="3 4">PeD5</strain>
    </source>
</reference>
<sequence length="197" mass="20681">MRSDDGRAGFASIEFALALPVLLVLFVGVAESLLYMRTWYRLDRTAMEIASIASQYETMTTAVVSQLFDAANTIASPIPANSATGNANSRARTVLSVVSNTGSGNRVAWSCSKGDSSLPANVAGQTTLPNGLVVPSGQTLVVVEVINGTRPWQILVKLATLTQVLGFTVPDPGPIRTYALIRPRIGTLSTLTGGCPA</sequence>
<evidence type="ECO:0000313" key="4">
    <source>
        <dbReference type="Proteomes" id="UP000475385"/>
    </source>
</evidence>
<proteinExistence type="predicted"/>
<protein>
    <recommendedName>
        <fullName evidence="2">TadE-like domain-containing protein</fullName>
    </recommendedName>
</protein>
<comment type="caution">
    <text evidence="3">The sequence shown here is derived from an EMBL/GenBank/DDBJ whole genome shotgun (WGS) entry which is preliminary data.</text>
</comment>
<dbReference type="Pfam" id="PF07811">
    <property type="entry name" value="TadE"/>
    <property type="match status" value="1"/>
</dbReference>
<keyword evidence="4" id="KW-1185">Reference proteome</keyword>
<dbReference type="RefSeq" id="WP_164695959.1">
    <property type="nucleotide sequence ID" value="NZ_JAAIKB010000007.1"/>
</dbReference>
<keyword evidence="1" id="KW-1133">Transmembrane helix</keyword>
<accession>A0A6M1LNU9</accession>
<gene>
    <name evidence="3" type="ORF">G3576_18740</name>
</gene>
<evidence type="ECO:0000256" key="1">
    <source>
        <dbReference type="SAM" id="Phobius"/>
    </source>
</evidence>
<keyword evidence="1" id="KW-0472">Membrane</keyword>
<organism evidence="3 4">
    <name type="scientific">Falsiroseomonas algicola</name>
    <dbReference type="NCBI Taxonomy" id="2716930"/>
    <lineage>
        <taxon>Bacteria</taxon>
        <taxon>Pseudomonadati</taxon>
        <taxon>Pseudomonadota</taxon>
        <taxon>Alphaproteobacteria</taxon>
        <taxon>Acetobacterales</taxon>
        <taxon>Roseomonadaceae</taxon>
        <taxon>Falsiroseomonas</taxon>
    </lineage>
</organism>